<protein>
    <submittedName>
        <fullName evidence="1">Uncharacterized protein</fullName>
    </submittedName>
</protein>
<evidence type="ECO:0000313" key="1">
    <source>
        <dbReference type="EMBL" id="WAE39450.1"/>
    </source>
</evidence>
<dbReference type="EMBL" id="OP880252">
    <property type="protein sequence ID" value="WAE39450.1"/>
    <property type="molecule type" value="Genomic_DNA"/>
</dbReference>
<dbReference type="SUPFAM" id="SSF64182">
    <property type="entry name" value="DHH phosphoesterases"/>
    <property type="match status" value="1"/>
</dbReference>
<organism evidence="1 2">
    <name type="scientific">Methanophagales virus GBV301</name>
    <dbReference type="NCBI Taxonomy" id="2999280"/>
    <lineage>
        <taxon>Viruses</taxon>
        <taxon>Duplodnaviria</taxon>
        <taxon>Heunggongvirae</taxon>
        <taxon>Uroviricota</taxon>
        <taxon>Caudoviricetes</taxon>
        <taxon>Nakonvirales</taxon>
        <taxon>Ekchuahviridae</taxon>
        <taxon>Kukulkanvirus</taxon>
        <taxon>Kukulkanvirus guaymasense</taxon>
    </lineage>
</organism>
<dbReference type="Proteomes" id="UP001156259">
    <property type="component" value="Segment"/>
</dbReference>
<proteinExistence type="predicted"/>
<keyword evidence="2" id="KW-1185">Reference proteome</keyword>
<accession>A0A9E8VCS5</accession>
<name>A0A9E8VCS5_9CAUD</name>
<sequence length="291" mass="32548">MITTHHDADGLSAAYLYTLANGEDTVEIRDFGNIAEGSTVVLDMHPSPSFEGLVIDHHPNHPSERKYELIFDNTPTAVIVFKNYKDKIPTEKWWITAIGAVGDMEPYSIPSEVWDTCPLLKTGHTKFYGYKNVPFHLRLYHLLSSGVNALCRLGQEFDAWDVLEEAQSPIDVINDPRCLEAKQILKQRVNSILQELELVEWNDVLIGQISSDIAVEGRIATQLSRNMQETILIQNTETGAFSIRGDLSTWLEEKLRAKAEEKKIELVVGGHPEAKGGTITPPSLSILSLLE</sequence>
<reference evidence="1 2" key="1">
    <citation type="submission" date="2022-10" db="EMBL/GenBank/DDBJ databases">
        <title>Evolutionary Diversification of Methanotrophic Ca. Methanophagales (ANME-1) and Their Expansive Virome.</title>
        <authorList>
            <person name="Laso-Perez R."/>
            <person name="Wu F."/>
            <person name="Cremiere A."/>
            <person name="Speth D.R."/>
            <person name="Magyar J.S."/>
            <person name="Krupovic M."/>
            <person name="Orphan V.J."/>
        </authorList>
    </citation>
    <scope>NUCLEOTIDE SEQUENCE [LARGE SCALE GENOMIC DNA]</scope>
</reference>
<evidence type="ECO:0000313" key="2">
    <source>
        <dbReference type="Proteomes" id="UP001156259"/>
    </source>
</evidence>
<gene>
    <name evidence="1" type="ORF">LDLAKGPJ_00026</name>
</gene>
<dbReference type="InterPro" id="IPR038763">
    <property type="entry name" value="DHH_sf"/>
</dbReference>